<dbReference type="CDD" id="cd01941">
    <property type="entry name" value="YeiC_kinase_like"/>
    <property type="match status" value="1"/>
</dbReference>
<keyword evidence="1" id="KW-0808">Transferase</keyword>
<dbReference type="AlphaFoldDB" id="A0A6P6FQX8"/>
<gene>
    <name evidence="6" type="primary">LOC107404436</name>
</gene>
<dbReference type="GO" id="GO:0016798">
    <property type="term" value="F:hydrolase activity, acting on glycosyl bonds"/>
    <property type="evidence" value="ECO:0007669"/>
    <property type="project" value="TreeGrafter"/>
</dbReference>
<evidence type="ECO:0000313" key="6">
    <source>
        <dbReference type="RefSeq" id="XP_024924419.2"/>
    </source>
</evidence>
<keyword evidence="2" id="KW-0479">Metal-binding</keyword>
<dbReference type="GO" id="GO:0016301">
    <property type="term" value="F:kinase activity"/>
    <property type="evidence" value="ECO:0007669"/>
    <property type="project" value="UniProtKB-KW"/>
</dbReference>
<evidence type="ECO:0000256" key="3">
    <source>
        <dbReference type="ARBA" id="ARBA00022777"/>
    </source>
</evidence>
<reference evidence="6" key="1">
    <citation type="submission" date="2025-08" db="UniProtKB">
        <authorList>
            <consortium name="RefSeq"/>
        </authorList>
    </citation>
    <scope>IDENTIFICATION</scope>
    <source>
        <tissue evidence="6">Seedling</tissue>
    </source>
</reference>
<name>A0A6P6FQX8_ZIZJJ</name>
<dbReference type="PANTHER" id="PTHR42909">
    <property type="entry name" value="ZGC:136858"/>
    <property type="match status" value="1"/>
</dbReference>
<dbReference type="PROSITE" id="PS00583">
    <property type="entry name" value="PFKB_KINASES_1"/>
    <property type="match status" value="1"/>
</dbReference>
<feature type="domain" description="Carbohydrate kinase PfkB" evidence="4">
    <location>
        <begin position="44"/>
        <end position="299"/>
    </location>
</feature>
<organism evidence="5 6">
    <name type="scientific">Ziziphus jujuba</name>
    <name type="common">Chinese jujube</name>
    <name type="synonym">Ziziphus sativa</name>
    <dbReference type="NCBI Taxonomy" id="326968"/>
    <lineage>
        <taxon>Eukaryota</taxon>
        <taxon>Viridiplantae</taxon>
        <taxon>Streptophyta</taxon>
        <taxon>Embryophyta</taxon>
        <taxon>Tracheophyta</taxon>
        <taxon>Spermatophyta</taxon>
        <taxon>Magnoliopsida</taxon>
        <taxon>eudicotyledons</taxon>
        <taxon>Gunneridae</taxon>
        <taxon>Pentapetalae</taxon>
        <taxon>rosids</taxon>
        <taxon>fabids</taxon>
        <taxon>Rosales</taxon>
        <taxon>Rhamnaceae</taxon>
        <taxon>Paliureae</taxon>
        <taxon>Ziziphus</taxon>
    </lineage>
</organism>
<proteinExistence type="predicted"/>
<feature type="domain" description="Carbohydrate kinase PfkB" evidence="4">
    <location>
        <begin position="341"/>
        <end position="393"/>
    </location>
</feature>
<keyword evidence="3 6" id="KW-0418">Kinase</keyword>
<dbReference type="GO" id="GO:0005737">
    <property type="term" value="C:cytoplasm"/>
    <property type="evidence" value="ECO:0007669"/>
    <property type="project" value="TreeGrafter"/>
</dbReference>
<evidence type="ECO:0000256" key="1">
    <source>
        <dbReference type="ARBA" id="ARBA00022679"/>
    </source>
</evidence>
<dbReference type="GO" id="GO:0004730">
    <property type="term" value="F:pseudouridylate synthase activity"/>
    <property type="evidence" value="ECO:0007669"/>
    <property type="project" value="TreeGrafter"/>
</dbReference>
<dbReference type="Proteomes" id="UP001652623">
    <property type="component" value="Chromosome 9"/>
</dbReference>
<dbReference type="InterPro" id="IPR002173">
    <property type="entry name" value="Carboh/pur_kinase_PfkB_CS"/>
</dbReference>
<keyword evidence="5" id="KW-1185">Reference proteome</keyword>
<dbReference type="SUPFAM" id="SSF53613">
    <property type="entry name" value="Ribokinase-like"/>
    <property type="match status" value="1"/>
</dbReference>
<protein>
    <submittedName>
        <fullName evidence="6">Pseudouridine kinase</fullName>
    </submittedName>
</protein>
<dbReference type="KEGG" id="zju:107404436"/>
<dbReference type="PANTHER" id="PTHR42909:SF1">
    <property type="entry name" value="CARBOHYDRATE KINASE PFKB DOMAIN-CONTAINING PROTEIN"/>
    <property type="match status" value="1"/>
</dbReference>
<evidence type="ECO:0000259" key="4">
    <source>
        <dbReference type="Pfam" id="PF00294"/>
    </source>
</evidence>
<evidence type="ECO:0000313" key="5">
    <source>
        <dbReference type="Proteomes" id="UP001652623"/>
    </source>
</evidence>
<dbReference type="GO" id="GO:0046872">
    <property type="term" value="F:metal ion binding"/>
    <property type="evidence" value="ECO:0007669"/>
    <property type="project" value="UniProtKB-KW"/>
</dbReference>
<dbReference type="InterPro" id="IPR029056">
    <property type="entry name" value="Ribokinase-like"/>
</dbReference>
<evidence type="ECO:0000256" key="2">
    <source>
        <dbReference type="ARBA" id="ARBA00022723"/>
    </source>
</evidence>
<dbReference type="FunCoup" id="A0A6P6FQX8">
    <property type="interactions" value="31"/>
</dbReference>
<dbReference type="InterPro" id="IPR011611">
    <property type="entry name" value="PfkB_dom"/>
</dbReference>
<dbReference type="GeneID" id="107404436"/>
<dbReference type="RefSeq" id="XP_024924419.2">
    <property type="nucleotide sequence ID" value="XM_025068651.3"/>
</dbReference>
<accession>A0A6P6FQX8</accession>
<sequence length="426" mass="45528">MESSARRRLDSISRHFLKTDETTYLLQPVVLNSGQLKHGEAEPVVIGGMVLDIHATPSIPANPRTTTPGKVNYVLGGVARNVAECMSKLGTKPFIISALGLDMPGNLLLEHWKSAGLSTEGIRKQKDIETAVVSNILDASGELAAAVASVEAIEKFLTPDWIQQFECNISSAPLFMVDANLNLPALVASCQMAAAFKIPVWFEPVSVEKSKRIVSVAKYVCFASPNEDELITMANALSGGNVYSSVERENRRNKLSIESLFKMLKPSIWVLLESGIKIVVVTLGSDGVFLCSKGGPSFMRTGCEGTKQNASNGQLYKLVTIGCPSRWFSSVVKSERSSHLFAVHFPAIPASVVRLTGAGDCLVGGMLASICASLDIMQSVAVGIAASKAAVEVETNVPRSFSLASIADDARLVYSSAKVVCDESML</sequence>
<dbReference type="Gene3D" id="3.40.1190.20">
    <property type="match status" value="1"/>
</dbReference>
<dbReference type="Pfam" id="PF00294">
    <property type="entry name" value="PfkB"/>
    <property type="match status" value="2"/>
</dbReference>
<dbReference type="InParanoid" id="A0A6P6FQX8"/>